<organism evidence="8 9">
    <name type="scientific">Haloferax gibbonsii</name>
    <dbReference type="NCBI Taxonomy" id="35746"/>
    <lineage>
        <taxon>Archaea</taxon>
        <taxon>Methanobacteriati</taxon>
        <taxon>Methanobacteriota</taxon>
        <taxon>Stenosarchaea group</taxon>
        <taxon>Halobacteria</taxon>
        <taxon>Halobacteriales</taxon>
        <taxon>Haloferacaceae</taxon>
        <taxon>Haloferax</taxon>
    </lineage>
</organism>
<dbReference type="PANTHER" id="PTHR43124">
    <property type="entry name" value="PURINE EFFLUX PUMP PBUE"/>
    <property type="match status" value="1"/>
</dbReference>
<evidence type="ECO:0000256" key="2">
    <source>
        <dbReference type="ARBA" id="ARBA00022475"/>
    </source>
</evidence>
<feature type="transmembrane region" description="Helical" evidence="6">
    <location>
        <begin position="251"/>
        <end position="270"/>
    </location>
</feature>
<dbReference type="GO" id="GO:0022857">
    <property type="term" value="F:transmembrane transporter activity"/>
    <property type="evidence" value="ECO:0007669"/>
    <property type="project" value="InterPro"/>
</dbReference>
<dbReference type="InterPro" id="IPR020846">
    <property type="entry name" value="MFS_dom"/>
</dbReference>
<reference evidence="8" key="1">
    <citation type="journal article" date="2021" name="Front. Microbiol.">
        <title>Cellular and Genomic Properties of Haloferax gibbonsii LR2-5, the Host of Euryarchaeal Virus HFTV1.</title>
        <authorList>
            <person name="Tittes C."/>
            <person name="Schwarzer S."/>
            <person name="Pfeiffer F."/>
            <person name="Dyall-Smith M."/>
            <person name="Rodriguez-Franco M."/>
            <person name="Oksanen H.M."/>
            <person name="Quax T.E.F."/>
        </authorList>
    </citation>
    <scope>NUCLEOTIDE SEQUENCE</scope>
    <source>
        <strain evidence="8">LR2-5</strain>
    </source>
</reference>
<evidence type="ECO:0000256" key="1">
    <source>
        <dbReference type="ARBA" id="ARBA00004651"/>
    </source>
</evidence>
<dbReference type="InterPro" id="IPR050189">
    <property type="entry name" value="MFS_Efflux_Transporters"/>
</dbReference>
<dbReference type="InterPro" id="IPR036259">
    <property type="entry name" value="MFS_trans_sf"/>
</dbReference>
<feature type="transmembrane region" description="Helical" evidence="6">
    <location>
        <begin position="372"/>
        <end position="390"/>
    </location>
</feature>
<evidence type="ECO:0000256" key="4">
    <source>
        <dbReference type="ARBA" id="ARBA00022989"/>
    </source>
</evidence>
<feature type="transmembrane region" description="Helical" evidence="6">
    <location>
        <begin position="167"/>
        <end position="191"/>
    </location>
</feature>
<dbReference type="PANTHER" id="PTHR43124:SF3">
    <property type="entry name" value="CHLORAMPHENICOL EFFLUX PUMP RV0191"/>
    <property type="match status" value="1"/>
</dbReference>
<dbReference type="Proteomes" id="UP000663064">
    <property type="component" value="Chromosome"/>
</dbReference>
<feature type="transmembrane region" description="Helical" evidence="6">
    <location>
        <begin position="40"/>
        <end position="60"/>
    </location>
</feature>
<feature type="transmembrane region" description="Helical" evidence="6">
    <location>
        <begin position="306"/>
        <end position="329"/>
    </location>
</feature>
<evidence type="ECO:0000256" key="5">
    <source>
        <dbReference type="ARBA" id="ARBA00023136"/>
    </source>
</evidence>
<dbReference type="AlphaFoldDB" id="A0A871BDZ4"/>
<feature type="transmembrane region" description="Helical" evidence="6">
    <location>
        <begin position="139"/>
        <end position="155"/>
    </location>
</feature>
<evidence type="ECO:0000256" key="6">
    <source>
        <dbReference type="SAM" id="Phobius"/>
    </source>
</evidence>
<feature type="domain" description="Major facilitator superfamily (MFS) profile" evidence="7">
    <location>
        <begin position="6"/>
        <end position="395"/>
    </location>
</feature>
<feature type="transmembrane region" description="Helical" evidence="6">
    <location>
        <begin position="282"/>
        <end position="300"/>
    </location>
</feature>
<keyword evidence="4 6" id="KW-1133">Transmembrane helix</keyword>
<dbReference type="EMBL" id="CP063205">
    <property type="protein sequence ID" value="QOS10913.1"/>
    <property type="molecule type" value="Genomic_DNA"/>
</dbReference>
<dbReference type="GO" id="GO:0005886">
    <property type="term" value="C:plasma membrane"/>
    <property type="evidence" value="ECO:0007669"/>
    <property type="project" value="UniProtKB-SubCell"/>
</dbReference>
<protein>
    <submittedName>
        <fullName evidence="8">Major facilitator superfamily transport protein</fullName>
    </submittedName>
</protein>
<keyword evidence="2" id="KW-1003">Cell membrane</keyword>
<evidence type="ECO:0000259" key="7">
    <source>
        <dbReference type="PROSITE" id="PS50850"/>
    </source>
</evidence>
<evidence type="ECO:0000313" key="9">
    <source>
        <dbReference type="Proteomes" id="UP000663064"/>
    </source>
</evidence>
<comment type="subcellular location">
    <subcellularLocation>
        <location evidence="1">Cell membrane</location>
        <topology evidence="1">Multi-pass membrane protein</topology>
    </subcellularLocation>
</comment>
<accession>A0A871BDZ4</accession>
<feature type="transmembrane region" description="Helical" evidence="6">
    <location>
        <begin position="341"/>
        <end position="360"/>
    </location>
</feature>
<proteinExistence type="predicted"/>
<keyword evidence="5 6" id="KW-0472">Membrane</keyword>
<feature type="transmembrane region" description="Helical" evidence="6">
    <location>
        <begin position="72"/>
        <end position="90"/>
    </location>
</feature>
<dbReference type="PROSITE" id="PS50850">
    <property type="entry name" value="MFS"/>
    <property type="match status" value="1"/>
</dbReference>
<dbReference type="InterPro" id="IPR011701">
    <property type="entry name" value="MFS"/>
</dbReference>
<feature type="transmembrane region" description="Helical" evidence="6">
    <location>
        <begin position="96"/>
        <end position="118"/>
    </location>
</feature>
<dbReference type="Pfam" id="PF07690">
    <property type="entry name" value="MFS_1"/>
    <property type="match status" value="1"/>
</dbReference>
<name>A0A871BDZ4_HALGI</name>
<dbReference type="SUPFAM" id="SSF103473">
    <property type="entry name" value="MFS general substrate transporter"/>
    <property type="match status" value="1"/>
</dbReference>
<evidence type="ECO:0000313" key="8">
    <source>
        <dbReference type="EMBL" id="QOS10913.1"/>
    </source>
</evidence>
<feature type="transmembrane region" description="Helical" evidence="6">
    <location>
        <begin position="212"/>
        <end position="231"/>
    </location>
</feature>
<dbReference type="Gene3D" id="1.20.1250.20">
    <property type="entry name" value="MFS general substrate transporter like domains"/>
    <property type="match status" value="2"/>
</dbReference>
<gene>
    <name evidence="8" type="ORF">HfgLR_03840</name>
</gene>
<keyword evidence="3 6" id="KW-0812">Transmembrane</keyword>
<sequence length="398" mass="41961">MSRGRLFGTLCGMVLLVNLARVVFAPLLGEFITFFAVDRATVGIVATLVWLGSAVLRVPTGWLLTRVPRHRVVLGTGVVLVVASGVTASATTVETLMVGAVSMGLASGAYFVAANPLVSELFPDRVGRAMGIHGTASQLAAVGVAPFVTLVLAVGPDLVPRLPFVSAAWQLVFVCVGLAAAVVTLALFFTARSTDLPDAGAADRDLLGAARSEWRVILTGIVILGFTGFVWQGLFNFYELYMVSKGLPATTARNMLTVIFGAGVPAFFLSGRLADKLPRIPYILGVLVSFVVSVFVLTVTTSLVGLLVVTAVVGYVIHSLFPALDAYLLDTLPDESRGSAYSVYSFGMMIFQASGSGVVGTLTDFGYAFDEVFFWFSVGLAVVVTGLIAFQRAGRIPN</sequence>
<evidence type="ECO:0000256" key="3">
    <source>
        <dbReference type="ARBA" id="ARBA00022692"/>
    </source>
</evidence>